<dbReference type="InterPro" id="IPR018487">
    <property type="entry name" value="Hemopexin-like_repeat"/>
</dbReference>
<dbReference type="Pfam" id="PF00413">
    <property type="entry name" value="Peptidase_M10"/>
    <property type="match status" value="1"/>
</dbReference>
<keyword evidence="6 18" id="KW-0732">Signal</keyword>
<dbReference type="PANTHER" id="PTHR10201">
    <property type="entry name" value="MATRIX METALLOPROTEINASE"/>
    <property type="match status" value="1"/>
</dbReference>
<evidence type="ECO:0000259" key="19">
    <source>
        <dbReference type="SMART" id="SM00235"/>
    </source>
</evidence>
<dbReference type="GO" id="GO:0005615">
    <property type="term" value="C:extracellular space"/>
    <property type="evidence" value="ECO:0007669"/>
    <property type="project" value="TreeGrafter"/>
</dbReference>
<dbReference type="CDD" id="cd04278">
    <property type="entry name" value="ZnMc_MMP"/>
    <property type="match status" value="1"/>
</dbReference>
<feature type="domain" description="Peptidase metallopeptidase" evidence="19">
    <location>
        <begin position="105"/>
        <end position="261"/>
    </location>
</feature>
<evidence type="ECO:0000256" key="9">
    <source>
        <dbReference type="ARBA" id="ARBA00022837"/>
    </source>
</evidence>
<feature type="repeat" description="Hemopexin" evidence="16">
    <location>
        <begin position="457"/>
        <end position="503"/>
    </location>
</feature>
<evidence type="ECO:0000256" key="10">
    <source>
        <dbReference type="ARBA" id="ARBA00023049"/>
    </source>
</evidence>
<keyword evidence="3" id="KW-0964">Secreted</keyword>
<reference evidence="20" key="1">
    <citation type="submission" date="2021-02" db="EMBL/GenBank/DDBJ databases">
        <authorList>
            <person name="Nowell W R."/>
        </authorList>
    </citation>
    <scope>NUCLEOTIDE SEQUENCE</scope>
    <source>
        <strain evidence="20">Ploen Becks lab</strain>
    </source>
</reference>
<feature type="binding site" evidence="14">
    <location>
        <position position="168"/>
    </location>
    <ligand>
        <name>Zn(2+)</name>
        <dbReference type="ChEBI" id="CHEBI:29105"/>
        <label>1</label>
    </ligand>
</feature>
<dbReference type="SMART" id="SM00120">
    <property type="entry name" value="HX"/>
    <property type="match status" value="2"/>
</dbReference>
<comment type="similarity">
    <text evidence="2">Belongs to the peptidase M10A family.</text>
</comment>
<evidence type="ECO:0000256" key="2">
    <source>
        <dbReference type="ARBA" id="ARBA00010370"/>
    </source>
</evidence>
<evidence type="ECO:0000256" key="6">
    <source>
        <dbReference type="ARBA" id="ARBA00022729"/>
    </source>
</evidence>
<evidence type="ECO:0000313" key="20">
    <source>
        <dbReference type="EMBL" id="CAF0918271.1"/>
    </source>
</evidence>
<feature type="binding site" evidence="14">
    <location>
        <position position="461"/>
    </location>
    <ligand>
        <name>Ca(2+)</name>
        <dbReference type="ChEBI" id="CHEBI:29108"/>
        <label>4</label>
    </ligand>
</feature>
<dbReference type="InterPro" id="IPR024079">
    <property type="entry name" value="MetalloPept_cat_dom_sf"/>
</dbReference>
<protein>
    <recommendedName>
        <fullName evidence="19">Peptidase metallopeptidase domain-containing protein</fullName>
    </recommendedName>
</protein>
<feature type="binding site" evidence="14">
    <location>
        <position position="170"/>
    </location>
    <ligand>
        <name>Zn(2+)</name>
        <dbReference type="ChEBI" id="CHEBI:29105"/>
        <label>1</label>
    </ligand>
</feature>
<dbReference type="SUPFAM" id="SSF50923">
    <property type="entry name" value="Hemopexin-like domain"/>
    <property type="match status" value="1"/>
</dbReference>
<organism evidence="20 21">
    <name type="scientific">Brachionus calyciflorus</name>
    <dbReference type="NCBI Taxonomy" id="104777"/>
    <lineage>
        <taxon>Eukaryota</taxon>
        <taxon>Metazoa</taxon>
        <taxon>Spiralia</taxon>
        <taxon>Gnathifera</taxon>
        <taxon>Rotifera</taxon>
        <taxon>Eurotatoria</taxon>
        <taxon>Monogononta</taxon>
        <taxon>Pseudotrocha</taxon>
        <taxon>Ploima</taxon>
        <taxon>Brachionidae</taxon>
        <taxon>Brachionus</taxon>
    </lineage>
</organism>
<feature type="binding site" evidence="13">
    <location>
        <position position="220"/>
    </location>
    <ligand>
        <name>Zn(2+)</name>
        <dbReference type="ChEBI" id="CHEBI:29105"/>
        <label>2</label>
        <note>catalytic</note>
    </ligand>
</feature>
<dbReference type="InterPro" id="IPR006026">
    <property type="entry name" value="Peptidase_Metallo"/>
</dbReference>
<accession>A0A814AWV0</accession>
<comment type="cofactor">
    <cofactor evidence="14">
        <name>Ca(2+)</name>
        <dbReference type="ChEBI" id="CHEBI:29108"/>
    </cofactor>
    <text evidence="14">Can bind about 5 Ca(2+) ions per subunit.</text>
</comment>
<dbReference type="SMART" id="SM00235">
    <property type="entry name" value="ZnMc"/>
    <property type="match status" value="1"/>
</dbReference>
<dbReference type="InterPro" id="IPR033739">
    <property type="entry name" value="M10A_MMP"/>
</dbReference>
<dbReference type="InterPro" id="IPR001818">
    <property type="entry name" value="Pept_M10_metallopeptidase"/>
</dbReference>
<feature type="binding site" evidence="14">
    <location>
        <position position="195"/>
    </location>
    <ligand>
        <name>Ca(2+)</name>
        <dbReference type="ChEBI" id="CHEBI:29108"/>
        <label>3</label>
    </ligand>
</feature>
<dbReference type="Pfam" id="PF01471">
    <property type="entry name" value="PG_binding_1"/>
    <property type="match status" value="1"/>
</dbReference>
<dbReference type="AlphaFoldDB" id="A0A814AWV0"/>
<keyword evidence="5 13" id="KW-0479">Metal-binding</keyword>
<keyword evidence="21" id="KW-1185">Reference proteome</keyword>
<feature type="binding site" evidence="14">
    <location>
        <position position="418"/>
    </location>
    <ligand>
        <name>Ca(2+)</name>
        <dbReference type="ChEBI" id="CHEBI:29108"/>
        <label>5</label>
    </ligand>
</feature>
<dbReference type="GO" id="GO:0030198">
    <property type="term" value="P:extracellular matrix organization"/>
    <property type="evidence" value="ECO:0007669"/>
    <property type="project" value="TreeGrafter"/>
</dbReference>
<dbReference type="PANTHER" id="PTHR10201:SF291">
    <property type="entry name" value="MATRIX METALLOPROTEINASE 1, ISOFORM C-RELATED"/>
    <property type="match status" value="1"/>
</dbReference>
<gene>
    <name evidence="20" type="ORF">OXX778_LOCUS12263</name>
</gene>
<dbReference type="SUPFAM" id="SSF47090">
    <property type="entry name" value="PGBD-like"/>
    <property type="match status" value="1"/>
</dbReference>
<feature type="active site" evidence="12">
    <location>
        <position position="217"/>
    </location>
</feature>
<feature type="signal peptide" evidence="18">
    <location>
        <begin position="1"/>
        <end position="19"/>
    </location>
</feature>
<dbReference type="GO" id="GO:0008270">
    <property type="term" value="F:zinc ion binding"/>
    <property type="evidence" value="ECO:0007669"/>
    <property type="project" value="InterPro"/>
</dbReference>
<evidence type="ECO:0000256" key="14">
    <source>
        <dbReference type="PIRSR" id="PIRSR621190-2"/>
    </source>
</evidence>
<dbReference type="InterPro" id="IPR036375">
    <property type="entry name" value="Hemopexin-like_dom_sf"/>
</dbReference>
<dbReference type="Gene3D" id="3.40.390.10">
    <property type="entry name" value="Collagenase (Catalytic Domain)"/>
    <property type="match status" value="1"/>
</dbReference>
<dbReference type="SUPFAM" id="SSF55486">
    <property type="entry name" value="Metalloproteases ('zincins'), catalytic domain"/>
    <property type="match status" value="1"/>
</dbReference>
<keyword evidence="4" id="KW-0645">Protease</keyword>
<keyword evidence="8 13" id="KW-0862">Zinc</keyword>
<dbReference type="Pfam" id="PF00045">
    <property type="entry name" value="Hemopexin"/>
    <property type="match status" value="1"/>
</dbReference>
<evidence type="ECO:0000256" key="5">
    <source>
        <dbReference type="ARBA" id="ARBA00022723"/>
    </source>
</evidence>
<dbReference type="InterPro" id="IPR002477">
    <property type="entry name" value="Peptidoglycan-bd-like"/>
</dbReference>
<evidence type="ECO:0000256" key="3">
    <source>
        <dbReference type="ARBA" id="ARBA00022525"/>
    </source>
</evidence>
<dbReference type="GO" id="GO:0031012">
    <property type="term" value="C:extracellular matrix"/>
    <property type="evidence" value="ECO:0007669"/>
    <property type="project" value="InterPro"/>
</dbReference>
<dbReference type="InterPro" id="IPR021190">
    <property type="entry name" value="Pept_M10A"/>
</dbReference>
<keyword evidence="9 14" id="KW-0106">Calcium</keyword>
<evidence type="ECO:0000256" key="8">
    <source>
        <dbReference type="ARBA" id="ARBA00022833"/>
    </source>
</evidence>
<feature type="binding site" evidence="14">
    <location>
        <position position="175"/>
    </location>
    <ligand>
        <name>Ca(2+)</name>
        <dbReference type="ChEBI" id="CHEBI:29108"/>
        <label>3</label>
    </ligand>
</feature>
<comment type="cofactor">
    <cofactor evidence="14">
        <name>Zn(2+)</name>
        <dbReference type="ChEBI" id="CHEBI:29105"/>
    </cofactor>
    <text evidence="14">Binds 2 Zn(2+) ions per subunit.</text>
</comment>
<feature type="binding site" evidence="14">
    <location>
        <position position="183"/>
    </location>
    <ligand>
        <name>Zn(2+)</name>
        <dbReference type="ChEBI" id="CHEBI:29105"/>
        <label>1</label>
    </ligand>
</feature>
<feature type="modified residue" description="Phosphotyrosine; by PKDCC" evidence="15">
    <location>
        <position position="402"/>
    </location>
</feature>
<dbReference type="GO" id="GO:0006508">
    <property type="term" value="P:proteolysis"/>
    <property type="evidence" value="ECO:0007669"/>
    <property type="project" value="UniProtKB-KW"/>
</dbReference>
<feature type="binding site" evidence="13">
    <location>
        <position position="226"/>
    </location>
    <ligand>
        <name>Zn(2+)</name>
        <dbReference type="ChEBI" id="CHEBI:29105"/>
        <label>2</label>
        <note>catalytic</note>
    </ligand>
</feature>
<evidence type="ECO:0000256" key="13">
    <source>
        <dbReference type="PIRSR" id="PIRSR001191-2"/>
    </source>
</evidence>
<dbReference type="GO" id="GO:0004222">
    <property type="term" value="F:metalloendopeptidase activity"/>
    <property type="evidence" value="ECO:0007669"/>
    <property type="project" value="InterPro"/>
</dbReference>
<evidence type="ECO:0000256" key="4">
    <source>
        <dbReference type="ARBA" id="ARBA00022670"/>
    </source>
</evidence>
<keyword evidence="7" id="KW-0378">Hydrolase</keyword>
<sequence length="505" mass="58180">MIFKLSLILLYFNFALSRADISPNDALSYLEKYGYTSESQPKLRNGPSSLSDQKSVLKDTLSRFQLIHGLKVTGVLDAATEKKMKSPRCSLPDFRGDGKVAFFKASTKWSKKDLTYRVLKENQELRSQTRSIIAEAFKYWSQVSGLKFTEVSRNTKADLSIDFGSRNHGDNYPFDGPGGVLAHAFFPEHGEIHFDEDETFTDKKKDGTDLKIIAIHEFGHALGLEHSLVQGAVMNPYYQGYDENFKLGKDDIDGIQFLYGKPTIIQAPTAKTTTKTTTKPTTKSATRPTTTKTTLKPISTTKMTTKAQTNNKFNDYLPCHIQKQAIFLGPDFSTVYASLEDNYGLFKFDQKERIWKRDRMDNVYPRLPEDARGGVIDDKGIIWFFYDFKVYAYNRRQMLPGYPKIVTDFLYPRHPYAAAFKNKKFYVYKNWLSYEFDVEKLKVTNIHRSGTIFRGIPLHIDAAFRYNDIYYFFSDSNYYKFDEKTGKVIDGYPKETAKDWILCKK</sequence>
<dbReference type="OrthoDB" id="406838at2759"/>
<dbReference type="Proteomes" id="UP000663879">
    <property type="component" value="Unassembled WGS sequence"/>
</dbReference>
<feature type="chain" id="PRO_5033021541" description="Peptidase metallopeptidase domain-containing protein" evidence="18">
    <location>
        <begin position="20"/>
        <end position="505"/>
    </location>
</feature>
<evidence type="ECO:0000256" key="18">
    <source>
        <dbReference type="SAM" id="SignalP"/>
    </source>
</evidence>
<keyword evidence="11" id="KW-0865">Zymogen</keyword>
<evidence type="ECO:0000256" key="16">
    <source>
        <dbReference type="PROSITE-ProRule" id="PRU01011"/>
    </source>
</evidence>
<dbReference type="EMBL" id="CAJNOC010002196">
    <property type="protein sequence ID" value="CAF0918271.1"/>
    <property type="molecule type" value="Genomic_DNA"/>
</dbReference>
<dbReference type="FunFam" id="3.40.390.10:FF:000007">
    <property type="entry name" value="Collagenase 3"/>
    <property type="match status" value="1"/>
</dbReference>
<dbReference type="PROSITE" id="PS51642">
    <property type="entry name" value="HEMOPEXIN_2"/>
    <property type="match status" value="1"/>
</dbReference>
<feature type="binding site" evidence="14">
    <location>
        <position position="193"/>
    </location>
    <ligand>
        <name>Zn(2+)</name>
        <dbReference type="ChEBI" id="CHEBI:29105"/>
        <label>1</label>
    </ligand>
</feature>
<comment type="caution">
    <text evidence="20">The sequence shown here is derived from an EMBL/GenBank/DDBJ whole genome shotgun (WGS) entry which is preliminary data.</text>
</comment>
<feature type="binding site" evidence="14">
    <location>
        <position position="234"/>
    </location>
    <ligand>
        <name>Zn(2+)</name>
        <dbReference type="ChEBI" id="CHEBI:29105"/>
        <label>2</label>
        <note>catalytic</note>
    </ligand>
</feature>
<feature type="binding site" evidence="13">
    <location>
        <position position="216"/>
    </location>
    <ligand>
        <name>Zn(2+)</name>
        <dbReference type="ChEBI" id="CHEBI:29105"/>
        <label>2</label>
        <note>catalytic</note>
    </ligand>
</feature>
<evidence type="ECO:0000313" key="21">
    <source>
        <dbReference type="Proteomes" id="UP000663879"/>
    </source>
</evidence>
<keyword evidence="10" id="KW-0482">Metalloprotease</keyword>
<dbReference type="Gene3D" id="2.110.10.10">
    <property type="entry name" value="Hemopexin-like domain"/>
    <property type="match status" value="1"/>
</dbReference>
<feature type="region of interest" description="Disordered" evidence="17">
    <location>
        <begin position="271"/>
        <end position="291"/>
    </location>
</feature>
<dbReference type="InterPro" id="IPR036365">
    <property type="entry name" value="PGBD-like_sf"/>
</dbReference>
<evidence type="ECO:0000256" key="12">
    <source>
        <dbReference type="PIRSR" id="PIRSR001191-1"/>
    </source>
</evidence>
<feature type="binding site" description="in inhibited form" evidence="14">
    <location>
        <position position="89"/>
    </location>
    <ligand>
        <name>Zn(2+)</name>
        <dbReference type="ChEBI" id="CHEBI:29105"/>
        <label>2</label>
        <note>catalytic</note>
    </ligand>
</feature>
<comment type="subcellular location">
    <subcellularLocation>
        <location evidence="1">Secreted</location>
    </subcellularLocation>
</comment>
<dbReference type="PIRSF" id="PIRSF001191">
    <property type="entry name" value="Peptidase_M10A_matrix"/>
    <property type="match status" value="1"/>
</dbReference>
<evidence type="ECO:0000256" key="11">
    <source>
        <dbReference type="ARBA" id="ARBA00023145"/>
    </source>
</evidence>
<proteinExistence type="inferred from homology"/>
<evidence type="ECO:0000256" key="7">
    <source>
        <dbReference type="ARBA" id="ARBA00022801"/>
    </source>
</evidence>
<evidence type="ECO:0000256" key="1">
    <source>
        <dbReference type="ARBA" id="ARBA00004613"/>
    </source>
</evidence>
<dbReference type="PRINTS" id="PR00138">
    <property type="entry name" value="MATRIXIN"/>
</dbReference>
<evidence type="ECO:0000256" key="15">
    <source>
        <dbReference type="PIRSR" id="PIRSR621190-4"/>
    </source>
</evidence>
<feature type="binding site" evidence="14">
    <location>
        <position position="198"/>
    </location>
    <ligand>
        <name>Ca(2+)</name>
        <dbReference type="ChEBI" id="CHEBI:29108"/>
        <label>1</label>
    </ligand>
</feature>
<feature type="binding site" evidence="14">
    <location>
        <position position="198"/>
    </location>
    <ligand>
        <name>Ca(2+)</name>
        <dbReference type="ChEBI" id="CHEBI:29108"/>
        <label>3</label>
    </ligand>
</feature>
<evidence type="ECO:0000256" key="17">
    <source>
        <dbReference type="SAM" id="MobiDB-lite"/>
    </source>
</evidence>
<name>A0A814AWV0_9BILA</name>
<feature type="binding site" evidence="14">
    <location>
        <position position="176"/>
    </location>
    <ligand>
        <name>Ca(2+)</name>
        <dbReference type="ChEBI" id="CHEBI:29108"/>
        <label>3</label>
    </ligand>
</feature>
<feature type="binding site" evidence="14">
    <location>
        <position position="158"/>
    </location>
    <ligand>
        <name>Ca(2+)</name>
        <dbReference type="ChEBI" id="CHEBI:29108"/>
        <label>2</label>
    </ligand>
</feature>
<dbReference type="GO" id="GO:0030574">
    <property type="term" value="P:collagen catabolic process"/>
    <property type="evidence" value="ECO:0007669"/>
    <property type="project" value="TreeGrafter"/>
</dbReference>